<dbReference type="AlphaFoldDB" id="A0A8B7N1K8"/>
<dbReference type="GeneID" id="108665472"/>
<dbReference type="GO" id="GO:0042383">
    <property type="term" value="C:sarcolemma"/>
    <property type="evidence" value="ECO:0007669"/>
    <property type="project" value="UniProtKB-SubCell"/>
</dbReference>
<evidence type="ECO:0000256" key="4">
    <source>
        <dbReference type="ARBA" id="ARBA00022475"/>
    </source>
</evidence>
<evidence type="ECO:0000256" key="6">
    <source>
        <dbReference type="ARBA" id="ARBA00022692"/>
    </source>
</evidence>
<dbReference type="PANTHER" id="PTHR12939">
    <property type="entry name" value="SARCOGLYCAN"/>
    <property type="match status" value="1"/>
</dbReference>
<evidence type="ECO:0000256" key="13">
    <source>
        <dbReference type="SAM" id="MobiDB-lite"/>
    </source>
</evidence>
<comment type="similarity">
    <text evidence="3">Belongs to the sarcoglycan beta/delta/gamma/zeta family.</text>
</comment>
<evidence type="ECO:0000256" key="9">
    <source>
        <dbReference type="ARBA" id="ARBA00023136"/>
    </source>
</evidence>
<keyword evidence="11" id="KW-0325">Glycoprotein</keyword>
<keyword evidence="12" id="KW-0206">Cytoskeleton</keyword>
<feature type="compositionally biased region" description="Low complexity" evidence="13">
    <location>
        <begin position="45"/>
        <end position="55"/>
    </location>
</feature>
<comment type="subcellular location">
    <subcellularLocation>
        <location evidence="2">Cell membrane</location>
        <location evidence="2">Sarcolemma</location>
        <topology evidence="2">Single-pass type II membrane protein</topology>
    </subcellularLocation>
    <subcellularLocation>
        <location evidence="1">Cytoplasm</location>
        <location evidence="1">Cytoskeleton</location>
    </subcellularLocation>
</comment>
<dbReference type="KEGG" id="hazt:108665472"/>
<evidence type="ECO:0000256" key="14">
    <source>
        <dbReference type="SAM" id="Phobius"/>
    </source>
</evidence>
<evidence type="ECO:0000313" key="15">
    <source>
        <dbReference type="Proteomes" id="UP000694843"/>
    </source>
</evidence>
<dbReference type="Pfam" id="PF04790">
    <property type="entry name" value="Sarcoglycan_1"/>
    <property type="match status" value="1"/>
</dbReference>
<feature type="compositionally biased region" description="Basic and acidic residues" evidence="13">
    <location>
        <begin position="22"/>
        <end position="41"/>
    </location>
</feature>
<organism evidence="15 16">
    <name type="scientific">Hyalella azteca</name>
    <name type="common">Amphipod</name>
    <dbReference type="NCBI Taxonomy" id="294128"/>
    <lineage>
        <taxon>Eukaryota</taxon>
        <taxon>Metazoa</taxon>
        <taxon>Ecdysozoa</taxon>
        <taxon>Arthropoda</taxon>
        <taxon>Crustacea</taxon>
        <taxon>Multicrustacea</taxon>
        <taxon>Malacostraca</taxon>
        <taxon>Eumalacostraca</taxon>
        <taxon>Peracarida</taxon>
        <taxon>Amphipoda</taxon>
        <taxon>Senticaudata</taxon>
        <taxon>Talitrida</taxon>
        <taxon>Talitroidea</taxon>
        <taxon>Hyalellidae</taxon>
        <taxon>Hyalella</taxon>
    </lineage>
</organism>
<dbReference type="GO" id="GO:0016012">
    <property type="term" value="C:sarcoglycan complex"/>
    <property type="evidence" value="ECO:0007669"/>
    <property type="project" value="InterPro"/>
</dbReference>
<keyword evidence="7" id="KW-0735">Signal-anchor</keyword>
<proteinExistence type="inferred from homology"/>
<dbReference type="RefSeq" id="XP_018007716.1">
    <property type="nucleotide sequence ID" value="XM_018152227.2"/>
</dbReference>
<dbReference type="Proteomes" id="UP000694843">
    <property type="component" value="Unplaced"/>
</dbReference>
<evidence type="ECO:0000256" key="10">
    <source>
        <dbReference type="ARBA" id="ARBA00023157"/>
    </source>
</evidence>
<keyword evidence="5" id="KW-0963">Cytoplasm</keyword>
<keyword evidence="6 14" id="KW-0812">Transmembrane</keyword>
<evidence type="ECO:0000313" key="16">
    <source>
        <dbReference type="RefSeq" id="XP_018007716.1"/>
    </source>
</evidence>
<dbReference type="InterPro" id="IPR039972">
    <property type="entry name" value="Sarcoglycan_gamma/delta/zeta"/>
</dbReference>
<keyword evidence="10" id="KW-1015">Disulfide bond</keyword>
<keyword evidence="15" id="KW-1185">Reference proteome</keyword>
<keyword evidence="8 14" id="KW-1133">Transmembrane helix</keyword>
<protein>
    <submittedName>
        <fullName evidence="16">Zeta-sarcoglycan</fullName>
    </submittedName>
</protein>
<evidence type="ECO:0000256" key="3">
    <source>
        <dbReference type="ARBA" id="ARBA00007574"/>
    </source>
</evidence>
<keyword evidence="9 14" id="KW-0472">Membrane</keyword>
<dbReference type="OMA" id="CLYCFIC"/>
<feature type="transmembrane region" description="Helical" evidence="14">
    <location>
        <begin position="76"/>
        <end position="99"/>
    </location>
</feature>
<reference evidence="16" key="1">
    <citation type="submission" date="2025-08" db="UniProtKB">
        <authorList>
            <consortium name="RefSeq"/>
        </authorList>
    </citation>
    <scope>IDENTIFICATION</scope>
    <source>
        <tissue evidence="16">Whole organism</tissue>
    </source>
</reference>
<name>A0A8B7N1K8_HYAAZ</name>
<dbReference type="GO" id="GO:0060047">
    <property type="term" value="P:heart contraction"/>
    <property type="evidence" value="ECO:0007669"/>
    <property type="project" value="TreeGrafter"/>
</dbReference>
<sequence length="333" mass="35398">MEEAVVGDEIDSVINTPHRRRKVEERGTDRRSGERGRERNDVINTEKSSTTTNNNHQRVQDGGGCRLGLRGWRRRCLYALLLFLTATVTLNLALTLFFMRVLDFSTTGLGALQIVKGGLVATSPVHMMDTLVATHLSSRRHLPLTLLAADNVTIAALDENSNVRSSMMLGADKLSCITDALVVRDPRGHLLFSASRDEVVVGARRLVVAGEGGAAFSGSVQTSHVSAPVGKSLLLESTTRALEVAAPQGVTVESRAGGISAHCLGDLTLQSTGGVIKLATSKVVVRGLPTSTVQNFDPDLVGPDVYQVCVCSGGRIFLASPGGVCAADHNFCK</sequence>
<evidence type="ECO:0000256" key="5">
    <source>
        <dbReference type="ARBA" id="ARBA00022490"/>
    </source>
</evidence>
<dbReference type="GO" id="GO:0005856">
    <property type="term" value="C:cytoskeleton"/>
    <property type="evidence" value="ECO:0007669"/>
    <property type="project" value="UniProtKB-SubCell"/>
</dbReference>
<dbReference type="InterPro" id="IPR006875">
    <property type="entry name" value="Sarcoglycan"/>
</dbReference>
<evidence type="ECO:0000256" key="2">
    <source>
        <dbReference type="ARBA" id="ARBA00004274"/>
    </source>
</evidence>
<feature type="compositionally biased region" description="Acidic residues" evidence="13">
    <location>
        <begin position="1"/>
        <end position="11"/>
    </location>
</feature>
<evidence type="ECO:0000256" key="11">
    <source>
        <dbReference type="ARBA" id="ARBA00023180"/>
    </source>
</evidence>
<dbReference type="OrthoDB" id="8881719at2759"/>
<dbReference type="PANTHER" id="PTHR12939:SF10">
    <property type="entry name" value="EG:4F1.1 PROTEIN"/>
    <property type="match status" value="1"/>
</dbReference>
<evidence type="ECO:0000256" key="12">
    <source>
        <dbReference type="ARBA" id="ARBA00023212"/>
    </source>
</evidence>
<keyword evidence="4" id="KW-1003">Cell membrane</keyword>
<evidence type="ECO:0000256" key="7">
    <source>
        <dbReference type="ARBA" id="ARBA00022968"/>
    </source>
</evidence>
<evidence type="ECO:0000256" key="8">
    <source>
        <dbReference type="ARBA" id="ARBA00022989"/>
    </source>
</evidence>
<feature type="region of interest" description="Disordered" evidence="13">
    <location>
        <begin position="1"/>
        <end position="58"/>
    </location>
</feature>
<evidence type="ECO:0000256" key="1">
    <source>
        <dbReference type="ARBA" id="ARBA00004245"/>
    </source>
</evidence>
<accession>A0A8B7N1K8</accession>
<gene>
    <name evidence="16" type="primary">LOC108665472</name>
</gene>